<evidence type="ECO:0000313" key="2">
    <source>
        <dbReference type="Proteomes" id="UP000242450"/>
    </source>
</evidence>
<dbReference type="AlphaFoldDB" id="A0A212D910"/>
<name>A0A212D910_CEREH</name>
<proteinExistence type="predicted"/>
<gene>
    <name evidence="1" type="ORF">Celaphus_00000780</name>
</gene>
<sequence length="66" mass="6860">MGTDSPSPPRPLQKIIPPIPPDLGAQGQCLVPLPSAVPLFSPAIGSVKCRVGTWEQSEAAAEDLAR</sequence>
<evidence type="ECO:0000313" key="1">
    <source>
        <dbReference type="EMBL" id="OWK14725.1"/>
    </source>
</evidence>
<comment type="caution">
    <text evidence="1">The sequence shown here is derived from an EMBL/GenBank/DDBJ whole genome shotgun (WGS) entry which is preliminary data.</text>
</comment>
<dbReference type="EMBL" id="MKHE01000005">
    <property type="protein sequence ID" value="OWK14725.1"/>
    <property type="molecule type" value="Genomic_DNA"/>
</dbReference>
<reference evidence="1 2" key="1">
    <citation type="journal article" date="2018" name="Mol. Genet. Genomics">
        <title>The red deer Cervus elaphus genome CerEla1.0: sequencing, annotating, genes, and chromosomes.</title>
        <authorList>
            <person name="Bana N.A."/>
            <person name="Nyiri A."/>
            <person name="Nagy J."/>
            <person name="Frank K."/>
            <person name="Nagy T."/>
            <person name="Steger V."/>
            <person name="Schiller M."/>
            <person name="Lakatos P."/>
            <person name="Sugar L."/>
            <person name="Horn P."/>
            <person name="Barta E."/>
            <person name="Orosz L."/>
        </authorList>
    </citation>
    <scope>NUCLEOTIDE SEQUENCE [LARGE SCALE GENOMIC DNA]</scope>
    <source>
        <strain evidence="1">Hungarian</strain>
    </source>
</reference>
<accession>A0A212D910</accession>
<protein>
    <submittedName>
        <fullName evidence="1">Uncharacterized protein</fullName>
    </submittedName>
</protein>
<organism evidence="1 2">
    <name type="scientific">Cervus elaphus hippelaphus</name>
    <name type="common">European red deer</name>
    <dbReference type="NCBI Taxonomy" id="46360"/>
    <lineage>
        <taxon>Eukaryota</taxon>
        <taxon>Metazoa</taxon>
        <taxon>Chordata</taxon>
        <taxon>Craniata</taxon>
        <taxon>Vertebrata</taxon>
        <taxon>Euteleostomi</taxon>
        <taxon>Mammalia</taxon>
        <taxon>Eutheria</taxon>
        <taxon>Laurasiatheria</taxon>
        <taxon>Artiodactyla</taxon>
        <taxon>Ruminantia</taxon>
        <taxon>Pecora</taxon>
        <taxon>Cervidae</taxon>
        <taxon>Cervinae</taxon>
        <taxon>Cervus</taxon>
    </lineage>
</organism>
<dbReference type="Proteomes" id="UP000242450">
    <property type="component" value="Chromosome 5"/>
</dbReference>
<keyword evidence="2" id="KW-1185">Reference proteome</keyword>
<feature type="non-terminal residue" evidence="1">
    <location>
        <position position="66"/>
    </location>
</feature>